<dbReference type="SMART" id="SM00249">
    <property type="entry name" value="PHD"/>
    <property type="match status" value="1"/>
</dbReference>
<keyword evidence="4" id="KW-0862">Zinc</keyword>
<keyword evidence="5" id="KW-0539">Nucleus</keyword>
<keyword evidence="2" id="KW-0479">Metal-binding</keyword>
<dbReference type="Proteomes" id="UP000036681">
    <property type="component" value="Unplaced"/>
</dbReference>
<dbReference type="InterPro" id="IPR011011">
    <property type="entry name" value="Znf_FYVE_PHD"/>
</dbReference>
<feature type="domain" description="PHD-type" evidence="8">
    <location>
        <begin position="340"/>
        <end position="391"/>
    </location>
</feature>
<dbReference type="PROSITE" id="PS01359">
    <property type="entry name" value="ZF_PHD_1"/>
    <property type="match status" value="1"/>
</dbReference>
<evidence type="ECO:0000256" key="7">
    <source>
        <dbReference type="SAM" id="MobiDB-lite"/>
    </source>
</evidence>
<organism evidence="9 10">
    <name type="scientific">Ascaris lumbricoides</name>
    <name type="common">Giant roundworm</name>
    <dbReference type="NCBI Taxonomy" id="6252"/>
    <lineage>
        <taxon>Eukaryota</taxon>
        <taxon>Metazoa</taxon>
        <taxon>Ecdysozoa</taxon>
        <taxon>Nematoda</taxon>
        <taxon>Chromadorea</taxon>
        <taxon>Rhabditida</taxon>
        <taxon>Spirurina</taxon>
        <taxon>Ascaridomorpha</taxon>
        <taxon>Ascaridoidea</taxon>
        <taxon>Ascarididae</taxon>
        <taxon>Ascaris</taxon>
    </lineage>
</organism>
<evidence type="ECO:0000256" key="4">
    <source>
        <dbReference type="ARBA" id="ARBA00022833"/>
    </source>
</evidence>
<evidence type="ECO:0000313" key="10">
    <source>
        <dbReference type="WBParaSite" id="ALUE_0001003401-mRNA-1"/>
    </source>
</evidence>
<dbReference type="InterPro" id="IPR001965">
    <property type="entry name" value="Znf_PHD"/>
</dbReference>
<name>A0A0M3I1A5_ASCLU</name>
<dbReference type="InterPro" id="IPR019787">
    <property type="entry name" value="Znf_PHD-finger"/>
</dbReference>
<keyword evidence="3 6" id="KW-0863">Zinc-finger</keyword>
<dbReference type="Gene3D" id="3.30.40.10">
    <property type="entry name" value="Zinc/RING finger domain, C3HC4 (zinc finger)"/>
    <property type="match status" value="1"/>
</dbReference>
<dbReference type="GO" id="GO:0008270">
    <property type="term" value="F:zinc ion binding"/>
    <property type="evidence" value="ECO:0007669"/>
    <property type="project" value="UniProtKB-KW"/>
</dbReference>
<evidence type="ECO:0000256" key="2">
    <source>
        <dbReference type="ARBA" id="ARBA00022723"/>
    </source>
</evidence>
<dbReference type="WBParaSite" id="ALUE_0001003401-mRNA-1">
    <property type="protein sequence ID" value="ALUE_0001003401-mRNA-1"/>
    <property type="gene ID" value="ALUE_0001003401"/>
</dbReference>
<evidence type="ECO:0000313" key="9">
    <source>
        <dbReference type="Proteomes" id="UP000036681"/>
    </source>
</evidence>
<dbReference type="InterPro" id="IPR019786">
    <property type="entry name" value="Zinc_finger_PHD-type_CS"/>
</dbReference>
<dbReference type="Pfam" id="PF00628">
    <property type="entry name" value="PHD"/>
    <property type="match status" value="1"/>
</dbReference>
<dbReference type="PANTHER" id="PTHR46174:SF1">
    <property type="entry name" value="CXXC-TYPE ZINC FINGER PROTEIN 1"/>
    <property type="match status" value="1"/>
</dbReference>
<keyword evidence="9" id="KW-1185">Reference proteome</keyword>
<reference evidence="10" key="1">
    <citation type="submission" date="2017-02" db="UniProtKB">
        <authorList>
            <consortium name="WormBaseParasite"/>
        </authorList>
    </citation>
    <scope>IDENTIFICATION</scope>
</reference>
<dbReference type="InterPro" id="IPR013083">
    <property type="entry name" value="Znf_RING/FYVE/PHD"/>
</dbReference>
<comment type="subcellular location">
    <subcellularLocation>
        <location evidence="1">Nucleus</location>
    </subcellularLocation>
</comment>
<protein>
    <submittedName>
        <fullName evidence="10">PHD-type domain-containing protein</fullName>
    </submittedName>
</protein>
<evidence type="ECO:0000256" key="1">
    <source>
        <dbReference type="ARBA" id="ARBA00004123"/>
    </source>
</evidence>
<dbReference type="InterPro" id="IPR037869">
    <property type="entry name" value="Spp1/CFP1"/>
</dbReference>
<evidence type="ECO:0000259" key="8">
    <source>
        <dbReference type="PROSITE" id="PS50016"/>
    </source>
</evidence>
<dbReference type="GO" id="GO:0048188">
    <property type="term" value="C:Set1C/COMPASS complex"/>
    <property type="evidence" value="ECO:0007669"/>
    <property type="project" value="InterPro"/>
</dbReference>
<accession>A0A0M3I1A5</accession>
<sequence length="398" mass="44917">MILNEMKLLNSSQLNGVALKENPSDVSLVSRSLSSCSTDDFLPTFESEDDDWRKFGWLLELNDIRLPCLDENEKILKVDGAIKRTQSDVELKQTKLPSEPLEIKAEPHDECVDPSEFCVNKHETVSVYTESIHSIPDCLNREQRTPRAAELPTLSLCGSDGTPPVEARYVEEPCCAYPEQNREINEESEKENEVEEQPVAKRTRNALAKNDSSKAEAVVESKVCFFLGSEDEKMEADSINATKSRARNRNDSRCDSVLDYGLPTMCSRTATPLSELSHNDSDEGSEPIAKRTRHALPSTCVDDGITFPISDWKPTVQDDNGSPKPASIRRGSRRRKYTKRLYCLCQTPYDRKRFYVGCDGCNGWFHPSCIGISEMEALNAEQYFCPICVRIKHEMKDV</sequence>
<feature type="region of interest" description="Disordered" evidence="7">
    <location>
        <begin position="312"/>
        <end position="333"/>
    </location>
</feature>
<dbReference type="AlphaFoldDB" id="A0A0M3I1A5"/>
<dbReference type="PANTHER" id="PTHR46174">
    <property type="entry name" value="CXXC-TYPE ZINC FINGER PROTEIN 1"/>
    <property type="match status" value="1"/>
</dbReference>
<dbReference type="PROSITE" id="PS50016">
    <property type="entry name" value="ZF_PHD_2"/>
    <property type="match status" value="1"/>
</dbReference>
<evidence type="ECO:0000256" key="3">
    <source>
        <dbReference type="ARBA" id="ARBA00022771"/>
    </source>
</evidence>
<evidence type="ECO:0000256" key="5">
    <source>
        <dbReference type="ARBA" id="ARBA00023242"/>
    </source>
</evidence>
<proteinExistence type="predicted"/>
<dbReference type="GO" id="GO:0045893">
    <property type="term" value="P:positive regulation of DNA-templated transcription"/>
    <property type="evidence" value="ECO:0007669"/>
    <property type="project" value="TreeGrafter"/>
</dbReference>
<dbReference type="SUPFAM" id="SSF57903">
    <property type="entry name" value="FYVE/PHD zinc finger"/>
    <property type="match status" value="1"/>
</dbReference>
<evidence type="ECO:0000256" key="6">
    <source>
        <dbReference type="PROSITE-ProRule" id="PRU00146"/>
    </source>
</evidence>